<accession>A0AAV4IZ52</accession>
<dbReference type="SUPFAM" id="SSF49265">
    <property type="entry name" value="Fibronectin type III"/>
    <property type="match status" value="1"/>
</dbReference>
<proteinExistence type="predicted"/>
<organism evidence="1 2">
    <name type="scientific">Elysia marginata</name>
    <dbReference type="NCBI Taxonomy" id="1093978"/>
    <lineage>
        <taxon>Eukaryota</taxon>
        <taxon>Metazoa</taxon>
        <taxon>Spiralia</taxon>
        <taxon>Lophotrochozoa</taxon>
        <taxon>Mollusca</taxon>
        <taxon>Gastropoda</taxon>
        <taxon>Heterobranchia</taxon>
        <taxon>Euthyneura</taxon>
        <taxon>Panpulmonata</taxon>
        <taxon>Sacoglossa</taxon>
        <taxon>Placobranchoidea</taxon>
        <taxon>Plakobranchidae</taxon>
        <taxon>Elysia</taxon>
    </lineage>
</organism>
<name>A0AAV4IZ52_9GAST</name>
<dbReference type="CDD" id="cd00063">
    <property type="entry name" value="FN3"/>
    <property type="match status" value="1"/>
</dbReference>
<dbReference type="InterPro" id="IPR036116">
    <property type="entry name" value="FN3_sf"/>
</dbReference>
<dbReference type="InterPro" id="IPR003961">
    <property type="entry name" value="FN3_dom"/>
</dbReference>
<dbReference type="AlphaFoldDB" id="A0AAV4IZ52"/>
<comment type="caution">
    <text evidence="1">The sequence shown here is derived from an EMBL/GenBank/DDBJ whole genome shotgun (WGS) entry which is preliminary data.</text>
</comment>
<dbReference type="Proteomes" id="UP000762676">
    <property type="component" value="Unassembled WGS sequence"/>
</dbReference>
<evidence type="ECO:0000313" key="2">
    <source>
        <dbReference type="Proteomes" id="UP000762676"/>
    </source>
</evidence>
<dbReference type="EMBL" id="BMAT01002802">
    <property type="protein sequence ID" value="GFS14467.1"/>
    <property type="molecule type" value="Genomic_DNA"/>
</dbReference>
<evidence type="ECO:0000313" key="1">
    <source>
        <dbReference type="EMBL" id="GFS14467.1"/>
    </source>
</evidence>
<gene>
    <name evidence="1" type="ORF">ElyMa_001424600</name>
</gene>
<reference evidence="1 2" key="1">
    <citation type="journal article" date="2021" name="Elife">
        <title>Chloroplast acquisition without the gene transfer in kleptoplastic sea slugs, Plakobranchus ocellatus.</title>
        <authorList>
            <person name="Maeda T."/>
            <person name="Takahashi S."/>
            <person name="Yoshida T."/>
            <person name="Shimamura S."/>
            <person name="Takaki Y."/>
            <person name="Nagai Y."/>
            <person name="Toyoda A."/>
            <person name="Suzuki Y."/>
            <person name="Arimoto A."/>
            <person name="Ishii H."/>
            <person name="Satoh N."/>
            <person name="Nishiyama T."/>
            <person name="Hasebe M."/>
            <person name="Maruyama T."/>
            <person name="Minagawa J."/>
            <person name="Obokata J."/>
            <person name="Shigenobu S."/>
        </authorList>
    </citation>
    <scope>NUCLEOTIDE SEQUENCE [LARGE SCALE GENOMIC DNA]</scope>
</reference>
<sequence length="298" mass="33885">MKEPAPAALNPDDALIFVGETLNITCSADFQGTVSHARFLITTDTDKRILPPENQTKFGDSGIQTQLRITDDLSSSTSVSCLDDEVSLETIKLYVERPLKDVSNLSVVFLDDSYQHVYLSWSSNSEYYKKPDHVKTEVLYWYGSKPDWENGTLACDQDLESCDAFGFQGQSHFTVQFTVEHLSSSMRPGPDYLRPLFNTTLKSEHTFELAEIRKTGPVTDVRVRDIGKTCVNLTWALPIYFAKRCHHCPELRYQISLTRTDDKRFLIVSRTCFVDCKVAKSQASEMMLNNFQFQLIST</sequence>
<protein>
    <recommendedName>
        <fullName evidence="3">Ig-like domain-containing protein</fullName>
    </recommendedName>
</protein>
<evidence type="ECO:0008006" key="3">
    <source>
        <dbReference type="Google" id="ProtNLM"/>
    </source>
</evidence>
<keyword evidence="2" id="KW-1185">Reference proteome</keyword>